<reference evidence="9 10" key="1">
    <citation type="submission" date="2019-01" db="EMBL/GenBank/DDBJ databases">
        <title>Draft genome sequence of Psathyrella aberdarensis IHI B618.</title>
        <authorList>
            <person name="Buettner E."/>
            <person name="Kellner H."/>
        </authorList>
    </citation>
    <scope>NUCLEOTIDE SEQUENCE [LARGE SCALE GENOMIC DNA]</scope>
    <source>
        <strain evidence="9 10">IHI B618</strain>
    </source>
</reference>
<dbReference type="Proteomes" id="UP000290288">
    <property type="component" value="Unassembled WGS sequence"/>
</dbReference>
<proteinExistence type="inferred from homology"/>
<dbReference type="PANTHER" id="PTHR31658">
    <property type="entry name" value="CONSERVED OLIGOMERIC GOLGI COMPLEX SUBUNIT 1"/>
    <property type="match status" value="1"/>
</dbReference>
<comment type="similarity">
    <text evidence="2">Belongs to the COG1 family.</text>
</comment>
<dbReference type="GO" id="GO:0015031">
    <property type="term" value="P:protein transport"/>
    <property type="evidence" value="ECO:0007669"/>
    <property type="project" value="UniProtKB-KW"/>
</dbReference>
<dbReference type="PANTHER" id="PTHR31658:SF0">
    <property type="entry name" value="CONSERVED OLIGOMERIC GOLGI COMPLEX SUBUNIT 1"/>
    <property type="match status" value="1"/>
</dbReference>
<comment type="caution">
    <text evidence="9">The sequence shown here is derived from an EMBL/GenBank/DDBJ whole genome shotgun (WGS) entry which is preliminary data.</text>
</comment>
<dbReference type="GO" id="GO:0006891">
    <property type="term" value="P:intra-Golgi vesicle-mediated transport"/>
    <property type="evidence" value="ECO:0007669"/>
    <property type="project" value="InterPro"/>
</dbReference>
<evidence type="ECO:0000256" key="1">
    <source>
        <dbReference type="ARBA" id="ARBA00004395"/>
    </source>
</evidence>
<organism evidence="9 10">
    <name type="scientific">Candolleomyces aberdarensis</name>
    <dbReference type="NCBI Taxonomy" id="2316362"/>
    <lineage>
        <taxon>Eukaryota</taxon>
        <taxon>Fungi</taxon>
        <taxon>Dikarya</taxon>
        <taxon>Basidiomycota</taxon>
        <taxon>Agaricomycotina</taxon>
        <taxon>Agaricomycetes</taxon>
        <taxon>Agaricomycetidae</taxon>
        <taxon>Agaricales</taxon>
        <taxon>Agaricineae</taxon>
        <taxon>Psathyrellaceae</taxon>
        <taxon>Candolleomyces</taxon>
    </lineage>
</organism>
<evidence type="ECO:0000256" key="3">
    <source>
        <dbReference type="ARBA" id="ARBA00020978"/>
    </source>
</evidence>
<evidence type="ECO:0000313" key="10">
    <source>
        <dbReference type="Proteomes" id="UP000290288"/>
    </source>
</evidence>
<keyword evidence="4" id="KW-0813">Transport</keyword>
<keyword evidence="10" id="KW-1185">Reference proteome</keyword>
<comment type="subcellular location">
    <subcellularLocation>
        <location evidence="1">Golgi apparatus membrane</location>
        <topology evidence="1">Peripheral membrane protein</topology>
    </subcellularLocation>
</comment>
<dbReference type="GO" id="GO:0000139">
    <property type="term" value="C:Golgi membrane"/>
    <property type="evidence" value="ECO:0007669"/>
    <property type="project" value="UniProtKB-SubCell"/>
</dbReference>
<evidence type="ECO:0000256" key="5">
    <source>
        <dbReference type="ARBA" id="ARBA00022927"/>
    </source>
</evidence>
<keyword evidence="5" id="KW-0653">Protein transport</keyword>
<keyword evidence="7" id="KW-0472">Membrane</keyword>
<dbReference type="OrthoDB" id="46189at2759"/>
<name>A0A4Q2DW30_9AGAR</name>
<evidence type="ECO:0000256" key="2">
    <source>
        <dbReference type="ARBA" id="ARBA00006653"/>
    </source>
</evidence>
<evidence type="ECO:0000313" key="9">
    <source>
        <dbReference type="EMBL" id="RXW24001.1"/>
    </source>
</evidence>
<dbReference type="EMBL" id="SDEE01000027">
    <property type="protein sequence ID" value="RXW24001.1"/>
    <property type="molecule type" value="Genomic_DNA"/>
</dbReference>
<accession>A0A4Q2DW30</accession>
<evidence type="ECO:0000256" key="7">
    <source>
        <dbReference type="ARBA" id="ARBA00023136"/>
    </source>
</evidence>
<dbReference type="STRING" id="2316362.A0A4Q2DW30"/>
<keyword evidence="6" id="KW-0333">Golgi apparatus</keyword>
<dbReference type="InterPro" id="IPR033370">
    <property type="entry name" value="COG1"/>
</dbReference>
<evidence type="ECO:0000256" key="6">
    <source>
        <dbReference type="ARBA" id="ARBA00023034"/>
    </source>
</evidence>
<sequence>MASSSRRVLDAIEESRGAIIAQEEPPLPSRATTFGGVNDRYLHTLQLLSAHVKVLLDAPEHLWRLIERKKYLSAAWLFLFTRVVHRALVQQDDQDEDSWSKVGIDVQLEFPLVQRQWDEVSSFRSQIIHKATLSLREIGLPAQGVCATLVTLHLLDSRPLSDTFSALLTQRTKALASLVSWKIDNILSHSANGRAEPHSLDPSPTKPYLVKEILQANQKALAAIIDTVHASRQVFQIPSTQQLSLISFALHSIQDDFTPGSSKPQNVSDLVPSTHSLLTNSSSSAHFLLLPQSLQAYKPYIDLTSPSLMYSQTDFRQAIQDWMLKSLKSWRESSSNWIVHLAKVTEVWTLRTSLRQSINDSELDPSEKSQLVDILNGLCHDRIVAIWKATLTKAQDVFKSELASFLSNLKEQITPRASFQAPPPPTTSQPSKVLNPAPFQQYQSSLKKQLLGRTAQLNAVLSTLEQCARLIQHDLSIILSDGSEGGVAFGKTVTEAYQPLAESTSDAIVATLEREGENALKHAETSSLVGVANTSDELRSSSIFLSHIGCRKSALNNSLFDKVVQRWREETVNRIVRVSSSRNSSFHRQALGPSPRCFQSLLSLSDALQELGVGQQSHRHEPVIQASLRALIMSYISCQPEELEGQSLHDLAFFKAISSTYGPDWQETTQAVADKLGPQDSSKLQELEKTASEFLVRTQTLLSLLLPCASQIRSLTATPPSKDSGNQAQFLLFGNPSSSRQEYQPALELAKTGSRFGLLLVSSVGN</sequence>
<feature type="region of interest" description="Disordered" evidence="8">
    <location>
        <begin position="416"/>
        <end position="435"/>
    </location>
</feature>
<dbReference type="AlphaFoldDB" id="A0A4Q2DW30"/>
<protein>
    <recommendedName>
        <fullName evidence="3">Conserved oligomeric Golgi complex subunit 1</fullName>
    </recommendedName>
</protein>
<evidence type="ECO:0000256" key="8">
    <source>
        <dbReference type="SAM" id="MobiDB-lite"/>
    </source>
</evidence>
<evidence type="ECO:0000256" key="4">
    <source>
        <dbReference type="ARBA" id="ARBA00022448"/>
    </source>
</evidence>
<dbReference type="GO" id="GO:0017119">
    <property type="term" value="C:Golgi transport complex"/>
    <property type="evidence" value="ECO:0007669"/>
    <property type="project" value="InterPro"/>
</dbReference>
<gene>
    <name evidence="9" type="ORF">EST38_g1845</name>
</gene>